<gene>
    <name evidence="6" type="ORF">METZ01_LOCUS38328</name>
</gene>
<dbReference type="EMBL" id="UINC01001638">
    <property type="protein sequence ID" value="SUZ85474.1"/>
    <property type="molecule type" value="Genomic_DNA"/>
</dbReference>
<proteinExistence type="predicted"/>
<comment type="subcellular location">
    <subcellularLocation>
        <location evidence="1">Endomembrane system</location>
        <topology evidence="1">Multi-pass membrane protein</topology>
    </subcellularLocation>
</comment>
<sequence>VASHRYDDHHRDVHGSGVRAAVFGASDGLVSNVLLIVGLAGASASPGVVRAAGVAGLLAGAISMAAGEYVSVRAQNDLVARELEKERRAIADDPEEETEELAQLYVERGMTTTQATEMAHLVMQNPEVALEVHAREELGVNPNELASPVLAAAWSFAAFAIGALVPLVPWFLSSASAVIWLSVAAGVAGAAAIGATLALATGHSVSRGVLRHVGIAGIAAITIHFVGVGLGSFVQL</sequence>
<feature type="transmembrane region" description="Helical" evidence="5">
    <location>
        <begin position="149"/>
        <end position="172"/>
    </location>
</feature>
<evidence type="ECO:0000256" key="2">
    <source>
        <dbReference type="ARBA" id="ARBA00022692"/>
    </source>
</evidence>
<dbReference type="AlphaFoldDB" id="A0A381R2N1"/>
<dbReference type="InterPro" id="IPR008217">
    <property type="entry name" value="Ccc1_fam"/>
</dbReference>
<reference evidence="6" key="1">
    <citation type="submission" date="2018-05" db="EMBL/GenBank/DDBJ databases">
        <authorList>
            <person name="Lanie J.A."/>
            <person name="Ng W.-L."/>
            <person name="Kazmierczak K.M."/>
            <person name="Andrzejewski T.M."/>
            <person name="Davidsen T.M."/>
            <person name="Wayne K.J."/>
            <person name="Tettelin H."/>
            <person name="Glass J.I."/>
            <person name="Rusch D."/>
            <person name="Podicherti R."/>
            <person name="Tsui H.-C.T."/>
            <person name="Winkler M.E."/>
        </authorList>
    </citation>
    <scope>NUCLEOTIDE SEQUENCE</scope>
</reference>
<evidence type="ECO:0000256" key="4">
    <source>
        <dbReference type="ARBA" id="ARBA00023136"/>
    </source>
</evidence>
<dbReference type="GO" id="GO:0005384">
    <property type="term" value="F:manganese ion transmembrane transporter activity"/>
    <property type="evidence" value="ECO:0007669"/>
    <property type="project" value="InterPro"/>
</dbReference>
<protein>
    <submittedName>
        <fullName evidence="6">Uncharacterized protein</fullName>
    </submittedName>
</protein>
<evidence type="ECO:0000256" key="1">
    <source>
        <dbReference type="ARBA" id="ARBA00004127"/>
    </source>
</evidence>
<dbReference type="GO" id="GO:0012505">
    <property type="term" value="C:endomembrane system"/>
    <property type="evidence" value="ECO:0007669"/>
    <property type="project" value="UniProtKB-SubCell"/>
</dbReference>
<feature type="transmembrane region" description="Helical" evidence="5">
    <location>
        <begin position="213"/>
        <end position="234"/>
    </location>
</feature>
<keyword evidence="3 5" id="KW-1133">Transmembrane helix</keyword>
<evidence type="ECO:0000256" key="3">
    <source>
        <dbReference type="ARBA" id="ARBA00022989"/>
    </source>
</evidence>
<dbReference type="GO" id="GO:0030026">
    <property type="term" value="P:intracellular manganese ion homeostasis"/>
    <property type="evidence" value="ECO:0007669"/>
    <property type="project" value="InterPro"/>
</dbReference>
<name>A0A381R2N1_9ZZZZ</name>
<feature type="transmembrane region" description="Helical" evidence="5">
    <location>
        <begin position="48"/>
        <end position="66"/>
    </location>
</feature>
<accession>A0A381R2N1</accession>
<feature type="transmembrane region" description="Helical" evidence="5">
    <location>
        <begin position="20"/>
        <end position="42"/>
    </location>
</feature>
<keyword evidence="2 5" id="KW-0812">Transmembrane</keyword>
<feature type="transmembrane region" description="Helical" evidence="5">
    <location>
        <begin position="178"/>
        <end position="201"/>
    </location>
</feature>
<keyword evidence="4 5" id="KW-0472">Membrane</keyword>
<dbReference type="PANTHER" id="PTHR31851">
    <property type="entry name" value="FE(2+)/MN(2+) TRANSPORTER PCL1"/>
    <property type="match status" value="1"/>
</dbReference>
<feature type="non-terminal residue" evidence="6">
    <location>
        <position position="1"/>
    </location>
</feature>
<evidence type="ECO:0000256" key="5">
    <source>
        <dbReference type="SAM" id="Phobius"/>
    </source>
</evidence>
<evidence type="ECO:0000313" key="6">
    <source>
        <dbReference type="EMBL" id="SUZ85474.1"/>
    </source>
</evidence>
<dbReference type="Pfam" id="PF01988">
    <property type="entry name" value="VIT1"/>
    <property type="match status" value="1"/>
</dbReference>
<organism evidence="6">
    <name type="scientific">marine metagenome</name>
    <dbReference type="NCBI Taxonomy" id="408172"/>
    <lineage>
        <taxon>unclassified sequences</taxon>
        <taxon>metagenomes</taxon>
        <taxon>ecological metagenomes</taxon>
    </lineage>
</organism>